<keyword evidence="2" id="KW-1133">Transmembrane helix</keyword>
<accession>A0AB33A4N5</accession>
<keyword evidence="2" id="KW-0812">Transmembrane</keyword>
<evidence type="ECO:0000313" key="5">
    <source>
        <dbReference type="Proteomes" id="UP000013961"/>
    </source>
</evidence>
<proteinExistence type="predicted"/>
<feature type="transmembrane region" description="Helical" evidence="2">
    <location>
        <begin position="233"/>
        <end position="255"/>
    </location>
</feature>
<evidence type="ECO:0000256" key="2">
    <source>
        <dbReference type="SAM" id="Phobius"/>
    </source>
</evidence>
<evidence type="ECO:0000259" key="3">
    <source>
        <dbReference type="Pfam" id="PF14219"/>
    </source>
</evidence>
<evidence type="ECO:0000256" key="1">
    <source>
        <dbReference type="SAM" id="MobiDB-lite"/>
    </source>
</evidence>
<dbReference type="RefSeq" id="WP_016341544.1">
    <property type="nucleotide sequence ID" value="NC_021282.1"/>
</dbReference>
<feature type="domain" description="DUF4328" evidence="3">
    <location>
        <begin position="175"/>
        <end position="326"/>
    </location>
</feature>
<dbReference type="EMBL" id="CP004374">
    <property type="protein sequence ID" value="AGM26725.1"/>
    <property type="molecule type" value="Genomic_DNA"/>
</dbReference>
<dbReference type="Proteomes" id="UP000013961">
    <property type="component" value="Chromosome"/>
</dbReference>
<feature type="region of interest" description="Disordered" evidence="1">
    <location>
        <begin position="346"/>
        <end position="372"/>
    </location>
</feature>
<organism evidence="4 5">
    <name type="scientific">Mycobacteroides abscessus subsp. bolletii 50594</name>
    <dbReference type="NCBI Taxonomy" id="1303024"/>
    <lineage>
        <taxon>Bacteria</taxon>
        <taxon>Bacillati</taxon>
        <taxon>Actinomycetota</taxon>
        <taxon>Actinomycetes</taxon>
        <taxon>Mycobacteriales</taxon>
        <taxon>Mycobacteriaceae</taxon>
        <taxon>Mycobacteroides</taxon>
        <taxon>Mycobacteroides abscessus</taxon>
    </lineage>
</organism>
<reference evidence="4 5" key="1">
    <citation type="journal article" date="2013" name="Genome Announc.">
        <title>Complete Genome Sequence of Mycobacterium massiliense Clinical Strain Asan 50594, Belonging to the Type II Genotype.</title>
        <authorList>
            <person name="Kim B.J."/>
            <person name="Kim B.R."/>
            <person name="Hong S.H."/>
            <person name="Seok S.H."/>
            <person name="Kook Y.H."/>
            <person name="Kim B.J."/>
        </authorList>
    </citation>
    <scope>NUCLEOTIDE SEQUENCE [LARGE SCALE GENOMIC DNA]</scope>
    <source>
        <strain evidence="4 5">50594</strain>
    </source>
</reference>
<feature type="transmembrane region" description="Helical" evidence="2">
    <location>
        <begin position="188"/>
        <end position="213"/>
    </location>
</feature>
<dbReference type="InterPro" id="IPR025565">
    <property type="entry name" value="DUF4328"/>
</dbReference>
<feature type="transmembrane region" description="Helical" evidence="2">
    <location>
        <begin position="147"/>
        <end position="168"/>
    </location>
</feature>
<protein>
    <recommendedName>
        <fullName evidence="3">DUF4328 domain-containing protein</fullName>
    </recommendedName>
</protein>
<dbReference type="Pfam" id="PF14219">
    <property type="entry name" value="DUF4328"/>
    <property type="match status" value="1"/>
</dbReference>
<dbReference type="AlphaFoldDB" id="A0AB33A4N5"/>
<feature type="transmembrane region" description="Helical" evidence="2">
    <location>
        <begin position="267"/>
        <end position="288"/>
    </location>
</feature>
<sequence length="387" mass="42818">MIQVCSRCGTQWNVREQRRYWCPRCRGTLLEPGMTAPPRPAASMSRPPVGAPAPAGKYWVPPAQQGPVATPAGRPQARPTRLPAGYRWIAVRPGSPPAPARRRRPLGPTPRYAYIPRWGLVDHIEPTGSSRQGIAGGAVPSRILDRLLLATITTLAITSCTHFLRYALMVYNRGALIPRFVASASNGLVLISVAVAFAVVVATAWFLTDWMIARRAETYRDLGFDDPRSPWEIRVLCLLPIANIVGIPLLLLELAQIENRWYRQYRNIMWWTVLWAATWLLALVTWVVRDSVTVQGIADNALFTAVDYAVAAVAAWRLRRVYEGFTAPEGHHRAVRWLAVESPQGPVPLNADRPDVPPTRDTNSGAAVEPVGTEPAALDRDRVVGAW</sequence>
<gene>
    <name evidence="4" type="ORF">MASS_0123</name>
</gene>
<name>A0AB33A4N5_9MYCO</name>
<evidence type="ECO:0000313" key="4">
    <source>
        <dbReference type="EMBL" id="AGM26725.1"/>
    </source>
</evidence>
<dbReference type="KEGG" id="mabb:MASS_0123"/>
<keyword evidence="2" id="KW-0472">Membrane</keyword>